<feature type="domain" description="DUF5683" evidence="2">
    <location>
        <begin position="51"/>
        <end position="201"/>
    </location>
</feature>
<keyword evidence="1" id="KW-0472">Membrane</keyword>
<dbReference type="Proteomes" id="UP000533900">
    <property type="component" value="Unassembled WGS sequence"/>
</dbReference>
<dbReference type="AlphaFoldDB" id="A0A842IRT8"/>
<comment type="caution">
    <text evidence="3">The sequence shown here is derived from an EMBL/GenBank/DDBJ whole genome shotgun (WGS) entry which is preliminary data.</text>
</comment>
<accession>A0A842IRT8</accession>
<evidence type="ECO:0000313" key="3">
    <source>
        <dbReference type="EMBL" id="MBC2845750.1"/>
    </source>
</evidence>
<dbReference type="RefSeq" id="WP_185789464.1">
    <property type="nucleotide sequence ID" value="NZ_JACLCP010000003.1"/>
</dbReference>
<keyword evidence="4" id="KW-1185">Reference proteome</keyword>
<dbReference type="Pfam" id="PF18935">
    <property type="entry name" value="DUF5683"/>
    <property type="match status" value="1"/>
</dbReference>
<reference evidence="3" key="1">
    <citation type="submission" date="2020-08" db="EMBL/GenBank/DDBJ databases">
        <title>Winogradskyella ouciana sp. nov., isolated from the hadal seawater of the Mariana Trench.</title>
        <authorList>
            <person name="He X."/>
        </authorList>
    </citation>
    <scope>NUCLEOTIDE SEQUENCE [LARGE SCALE GENOMIC DNA]</scope>
    <source>
        <strain evidence="3">KCTC 52348</strain>
    </source>
</reference>
<gene>
    <name evidence="3" type="ORF">H7F21_11650</name>
</gene>
<protein>
    <recommendedName>
        <fullName evidence="2">DUF5683 domain-containing protein</fullName>
    </recommendedName>
</protein>
<organism evidence="3 4">
    <name type="scientific">Winogradskyella flava</name>
    <dbReference type="NCBI Taxonomy" id="1884876"/>
    <lineage>
        <taxon>Bacteria</taxon>
        <taxon>Pseudomonadati</taxon>
        <taxon>Bacteroidota</taxon>
        <taxon>Flavobacteriia</taxon>
        <taxon>Flavobacteriales</taxon>
        <taxon>Flavobacteriaceae</taxon>
        <taxon>Winogradskyella</taxon>
    </lineage>
</organism>
<feature type="transmembrane region" description="Helical" evidence="1">
    <location>
        <begin position="75"/>
        <end position="93"/>
    </location>
</feature>
<evidence type="ECO:0000313" key="4">
    <source>
        <dbReference type="Proteomes" id="UP000533900"/>
    </source>
</evidence>
<name>A0A842IRT8_9FLAO</name>
<evidence type="ECO:0000259" key="2">
    <source>
        <dbReference type="Pfam" id="PF18935"/>
    </source>
</evidence>
<keyword evidence="1" id="KW-1133">Transmembrane helix</keyword>
<keyword evidence="1" id="KW-0812">Transmembrane</keyword>
<evidence type="ECO:0000256" key="1">
    <source>
        <dbReference type="SAM" id="Phobius"/>
    </source>
</evidence>
<sequence>MQSKYVFSILLCLFSVLFLFSQKDKDSTSIAIDKDLMVIEEQALERKEIDPLRPSKAAFYSAIFPGAGQAYNKKYWKIPIVWGAIGTGVYFYIRNDKQFDRYRDAYKRRLAGFTDDEFSDENGTPLISDDGLIRAQQTFRRNKEVSLLITLGLYALNIIDANVDAHLLQFNVDENLSLSPHYQYNQMENSSDLGLTLNFKF</sequence>
<dbReference type="InterPro" id="IPR043738">
    <property type="entry name" value="DUF5683"/>
</dbReference>
<proteinExistence type="predicted"/>
<dbReference type="EMBL" id="JACLCP010000003">
    <property type="protein sequence ID" value="MBC2845750.1"/>
    <property type="molecule type" value="Genomic_DNA"/>
</dbReference>